<evidence type="ECO:0000313" key="2">
    <source>
        <dbReference type="EMBL" id="MBK7954694.1"/>
    </source>
</evidence>
<protein>
    <submittedName>
        <fullName evidence="2">Uncharacterized protein</fullName>
    </submittedName>
</protein>
<comment type="caution">
    <text evidence="2">The sequence shown here is derived from an EMBL/GenBank/DDBJ whole genome shotgun (WGS) entry which is preliminary data.</text>
</comment>
<reference evidence="2 3" key="1">
    <citation type="submission" date="2020-10" db="EMBL/GenBank/DDBJ databases">
        <title>Connecting structure to function with the recovery of over 1000 high-quality activated sludge metagenome-assembled genomes encoding full-length rRNA genes using long-read sequencing.</title>
        <authorList>
            <person name="Singleton C.M."/>
            <person name="Petriglieri F."/>
            <person name="Kristensen J.M."/>
            <person name="Kirkegaard R.H."/>
            <person name="Michaelsen T.Y."/>
            <person name="Andersen M.H."/>
            <person name="Karst S.M."/>
            <person name="Dueholm M.S."/>
            <person name="Nielsen P.H."/>
            <person name="Albertsen M."/>
        </authorList>
    </citation>
    <scope>NUCLEOTIDE SEQUENCE [LARGE SCALE GENOMIC DNA]</scope>
    <source>
        <strain evidence="2">Fred_18-Q3-R57-64_BAT3C.720</strain>
    </source>
</reference>
<dbReference type="AlphaFoldDB" id="A0A935TB17"/>
<dbReference type="EMBL" id="JADJOT010000009">
    <property type="protein sequence ID" value="MBK7954694.1"/>
    <property type="molecule type" value="Genomic_DNA"/>
</dbReference>
<feature type="transmembrane region" description="Helical" evidence="1">
    <location>
        <begin position="227"/>
        <end position="243"/>
    </location>
</feature>
<proteinExistence type="predicted"/>
<gene>
    <name evidence="2" type="ORF">IPK02_12475</name>
</gene>
<sequence length="266" mass="29329">MNTYQGRPVRGAITATYIPPYIRTIYGAPTGQASLSEAAALLGFDHFNWLQLVNTPHPPTDIHGVQLSNVFYDPPPGGYPTPPIWADNFVYYWNEAIPSPVPANYRSGTYVGDNSTIDTLSFEDLPSLQYRPGEYTQFTTHLVGVKSGNKYSVLSTFSWKSNYYKGDGSGAVFSALVDSMIDYPDSSGGVFDVQENIPLESLPETYREFLVGLGADNIRLSESVPEPAVASLFLVGGFSLVYFRRRTMVRRHALAAKITPETDCLT</sequence>
<keyword evidence="1" id="KW-0472">Membrane</keyword>
<accession>A0A935TB17</accession>
<evidence type="ECO:0000256" key="1">
    <source>
        <dbReference type="SAM" id="Phobius"/>
    </source>
</evidence>
<dbReference type="Proteomes" id="UP000706151">
    <property type="component" value="Unassembled WGS sequence"/>
</dbReference>
<keyword evidence="1" id="KW-0812">Transmembrane</keyword>
<evidence type="ECO:0000313" key="3">
    <source>
        <dbReference type="Proteomes" id="UP000706151"/>
    </source>
</evidence>
<name>A0A935TB17_9PROT</name>
<keyword evidence="1" id="KW-1133">Transmembrane helix</keyword>
<organism evidence="2 3">
    <name type="scientific">Candidatus Accumulibacter affinis</name>
    <dbReference type="NCBI Taxonomy" id="2954384"/>
    <lineage>
        <taxon>Bacteria</taxon>
        <taxon>Pseudomonadati</taxon>
        <taxon>Pseudomonadota</taxon>
        <taxon>Betaproteobacteria</taxon>
        <taxon>Candidatus Accumulibacter</taxon>
    </lineage>
</organism>